<keyword evidence="2" id="KW-0732">Signal</keyword>
<evidence type="ECO:0000313" key="4">
    <source>
        <dbReference type="Proteomes" id="UP000316609"/>
    </source>
</evidence>
<evidence type="ECO:0008006" key="5">
    <source>
        <dbReference type="Google" id="ProtNLM"/>
    </source>
</evidence>
<gene>
    <name evidence="3" type="ORF">E6K78_10630</name>
</gene>
<dbReference type="Proteomes" id="UP000316609">
    <property type="component" value="Unassembled WGS sequence"/>
</dbReference>
<feature type="region of interest" description="Disordered" evidence="1">
    <location>
        <begin position="21"/>
        <end position="83"/>
    </location>
</feature>
<proteinExistence type="predicted"/>
<feature type="chain" id="PRO_5022007279" description="FlgD Ig-like domain-containing protein" evidence="2">
    <location>
        <begin position="21"/>
        <end position="304"/>
    </location>
</feature>
<protein>
    <recommendedName>
        <fullName evidence="5">FlgD Ig-like domain-containing protein</fullName>
    </recommendedName>
</protein>
<dbReference type="EMBL" id="VBOY01000110">
    <property type="protein sequence ID" value="TMQ63363.1"/>
    <property type="molecule type" value="Genomic_DNA"/>
</dbReference>
<name>A0A538TIB8_UNCEI</name>
<feature type="signal peptide" evidence="2">
    <location>
        <begin position="1"/>
        <end position="20"/>
    </location>
</feature>
<dbReference type="AlphaFoldDB" id="A0A538TIB8"/>
<organism evidence="3 4">
    <name type="scientific">Eiseniibacteriota bacterium</name>
    <dbReference type="NCBI Taxonomy" id="2212470"/>
    <lineage>
        <taxon>Bacteria</taxon>
        <taxon>Candidatus Eiseniibacteriota</taxon>
    </lineage>
</organism>
<feature type="non-terminal residue" evidence="3">
    <location>
        <position position="304"/>
    </location>
</feature>
<reference evidence="3 4" key="1">
    <citation type="journal article" date="2019" name="Nat. Microbiol.">
        <title>Mediterranean grassland soil C-N compound turnover is dependent on rainfall and depth, and is mediated by genomically divergent microorganisms.</title>
        <authorList>
            <person name="Diamond S."/>
            <person name="Andeer P.F."/>
            <person name="Li Z."/>
            <person name="Crits-Christoph A."/>
            <person name="Burstein D."/>
            <person name="Anantharaman K."/>
            <person name="Lane K.R."/>
            <person name="Thomas B.C."/>
            <person name="Pan C."/>
            <person name="Northen T.R."/>
            <person name="Banfield J.F."/>
        </authorList>
    </citation>
    <scope>NUCLEOTIDE SEQUENCE [LARGE SCALE GENOMIC DNA]</scope>
    <source>
        <strain evidence="3">WS_8</strain>
    </source>
</reference>
<evidence type="ECO:0000313" key="3">
    <source>
        <dbReference type="EMBL" id="TMQ63363.1"/>
    </source>
</evidence>
<evidence type="ECO:0000256" key="1">
    <source>
        <dbReference type="SAM" id="MobiDB-lite"/>
    </source>
</evidence>
<feature type="compositionally biased region" description="Polar residues" evidence="1">
    <location>
        <begin position="40"/>
        <end position="56"/>
    </location>
</feature>
<sequence length="304" mass="31994">MARLATFALCLMIAAAPTRAATTAKPKTGAVKAPARAVTTPATSKSGAVTAPSTATGALGTSAPSGGRSRSSSDDSTMTMHGGQEGTVFKSLVVEGEDRIRLEFDRPDLKVELDPSKAPGLDWGSARDVLDRTVPDLAQPLVMQSAHEPSPYVAHPWLSHFASGAVARFRPDLKGVSSWKLAIVNARGETVATYSGQGEPPREIAWDGRSQGGAPVVPGLTYSYVLEAKDRAGNKRNFVGQGFKVSAYRLDSADGPIMLLSARELPAMTPGRTVAVTPATTPPILIEAASWLNQRDKPNLPVRV</sequence>
<accession>A0A538TIB8</accession>
<evidence type="ECO:0000256" key="2">
    <source>
        <dbReference type="SAM" id="SignalP"/>
    </source>
</evidence>
<feature type="compositionally biased region" description="Low complexity" evidence="1">
    <location>
        <begin position="65"/>
        <end position="80"/>
    </location>
</feature>
<comment type="caution">
    <text evidence="3">The sequence shown here is derived from an EMBL/GenBank/DDBJ whole genome shotgun (WGS) entry which is preliminary data.</text>
</comment>
<feature type="compositionally biased region" description="Low complexity" evidence="1">
    <location>
        <begin position="21"/>
        <end position="35"/>
    </location>
</feature>
<dbReference type="Gene3D" id="2.60.40.4070">
    <property type="match status" value="1"/>
</dbReference>